<dbReference type="RefSeq" id="WP_205051349.1">
    <property type="nucleotide sequence ID" value="NZ_JAFBDH010000001.1"/>
</dbReference>
<evidence type="ECO:0000256" key="6">
    <source>
        <dbReference type="ARBA" id="ARBA00022840"/>
    </source>
</evidence>
<evidence type="ECO:0000256" key="1">
    <source>
        <dbReference type="ARBA" id="ARBA00008276"/>
    </source>
</evidence>
<evidence type="ECO:0000256" key="4">
    <source>
        <dbReference type="ARBA" id="ARBA00022723"/>
    </source>
</evidence>
<reference evidence="13 14" key="1">
    <citation type="submission" date="2021-01" db="EMBL/GenBank/DDBJ databases">
        <title>Genomic Encyclopedia of Type Strains, Phase IV (KMG-IV): sequencing the most valuable type-strain genomes for metagenomic binning, comparative biology and taxonomic classification.</title>
        <authorList>
            <person name="Goeker M."/>
        </authorList>
    </citation>
    <scope>NUCLEOTIDE SEQUENCE [LARGE SCALE GENOMIC DNA]</scope>
    <source>
        <strain evidence="13 14">DSM 21461</strain>
    </source>
</reference>
<dbReference type="EMBL" id="JAFBDH010000001">
    <property type="protein sequence ID" value="MBM7549660.1"/>
    <property type="molecule type" value="Genomic_DNA"/>
</dbReference>
<dbReference type="Gene3D" id="3.40.1190.10">
    <property type="entry name" value="Mur-like, catalytic domain"/>
    <property type="match status" value="1"/>
</dbReference>
<organism evidence="13 14">
    <name type="scientific">Peptoniphilus gorbachii</name>
    <dbReference type="NCBI Taxonomy" id="411567"/>
    <lineage>
        <taxon>Bacteria</taxon>
        <taxon>Bacillati</taxon>
        <taxon>Bacillota</taxon>
        <taxon>Tissierellia</taxon>
        <taxon>Tissierellales</taxon>
        <taxon>Peptoniphilaceae</taxon>
        <taxon>Peptoniphilus</taxon>
    </lineage>
</organism>
<dbReference type="Proteomes" id="UP000720595">
    <property type="component" value="Unassembled WGS sequence"/>
</dbReference>
<dbReference type="NCBIfam" id="TIGR01499">
    <property type="entry name" value="folC"/>
    <property type="match status" value="1"/>
</dbReference>
<evidence type="ECO:0000256" key="3">
    <source>
        <dbReference type="ARBA" id="ARBA00022598"/>
    </source>
</evidence>
<feature type="domain" description="Mur ligase central" evidence="12">
    <location>
        <begin position="44"/>
        <end position="264"/>
    </location>
</feature>
<dbReference type="EC" id="6.3.2.17" evidence="2"/>
<dbReference type="Pfam" id="PF02875">
    <property type="entry name" value="Mur_ligase_C"/>
    <property type="match status" value="1"/>
</dbReference>
<dbReference type="GO" id="GO:0008841">
    <property type="term" value="F:dihydrofolate synthase activity"/>
    <property type="evidence" value="ECO:0007669"/>
    <property type="project" value="UniProtKB-EC"/>
</dbReference>
<keyword evidence="7" id="KW-0460">Magnesium</keyword>
<name>A0ABS2MI07_9FIRM</name>
<evidence type="ECO:0000256" key="7">
    <source>
        <dbReference type="ARBA" id="ARBA00022842"/>
    </source>
</evidence>
<keyword evidence="5 10" id="KW-0547">Nucleotide-binding</keyword>
<dbReference type="InterPro" id="IPR018109">
    <property type="entry name" value="Folylpolyglutamate_synth_CS"/>
</dbReference>
<dbReference type="PIRSF" id="PIRSF001563">
    <property type="entry name" value="Folylpolyglu_synth"/>
    <property type="match status" value="1"/>
</dbReference>
<dbReference type="InterPro" id="IPR036565">
    <property type="entry name" value="Mur-like_cat_sf"/>
</dbReference>
<dbReference type="Pfam" id="PF08245">
    <property type="entry name" value="Mur_ligase_M"/>
    <property type="match status" value="1"/>
</dbReference>
<evidence type="ECO:0000259" key="12">
    <source>
        <dbReference type="Pfam" id="PF08245"/>
    </source>
</evidence>
<evidence type="ECO:0000259" key="11">
    <source>
        <dbReference type="Pfam" id="PF02875"/>
    </source>
</evidence>
<keyword evidence="3 10" id="KW-0436">Ligase</keyword>
<dbReference type="SUPFAM" id="SSF53623">
    <property type="entry name" value="MurD-like peptide ligases, catalytic domain"/>
    <property type="match status" value="1"/>
</dbReference>
<dbReference type="InterPro" id="IPR036615">
    <property type="entry name" value="Mur_ligase_C_dom_sf"/>
</dbReference>
<comment type="caution">
    <text evidence="13">The sequence shown here is derived from an EMBL/GenBank/DDBJ whole genome shotgun (WGS) entry which is preliminary data.</text>
</comment>
<dbReference type="SUPFAM" id="SSF53244">
    <property type="entry name" value="MurD-like peptide ligases, peptide-binding domain"/>
    <property type="match status" value="1"/>
</dbReference>
<dbReference type="InterPro" id="IPR013221">
    <property type="entry name" value="Mur_ligase_cen"/>
</dbReference>
<dbReference type="Gene3D" id="3.90.190.20">
    <property type="entry name" value="Mur ligase, C-terminal domain"/>
    <property type="match status" value="1"/>
</dbReference>
<dbReference type="PANTHER" id="PTHR11136">
    <property type="entry name" value="FOLYLPOLYGLUTAMATE SYNTHASE-RELATED"/>
    <property type="match status" value="1"/>
</dbReference>
<evidence type="ECO:0000256" key="8">
    <source>
        <dbReference type="ARBA" id="ARBA00030592"/>
    </source>
</evidence>
<evidence type="ECO:0000313" key="13">
    <source>
        <dbReference type="EMBL" id="MBM7549660.1"/>
    </source>
</evidence>
<dbReference type="PROSITE" id="PS01012">
    <property type="entry name" value="FOLYLPOLYGLU_SYNT_2"/>
    <property type="match status" value="1"/>
</dbReference>
<evidence type="ECO:0000256" key="9">
    <source>
        <dbReference type="ARBA" id="ARBA00047493"/>
    </source>
</evidence>
<sequence>MNYTESVTWLENRNIPLGEFTLDNIKELLNIFHKPQDKLKIIHITGTNGKGSVASFISNALIENNYKVGKFTSPYITNIREEIEINNVEISEKDFADLATEVREKVEELDEKKIFVSGFEILTSISYIYFARKNLDFAVMEVGMGGRVDATNVMEKSIPVFCHISLDHANILGDTIEKIAREKGGIIKEDSHIFSYPQEEAARRELKKISLEKNSDFEEFNEDEVKILRSNELGNIFNFRNYKNVEISLIGEHQALNASLALMVLDFLKEEYKLDEEKIKLGLKNAKNIGRTECLSKNPLIVIDGSHNLDSIERIEESVKKFKYNKLILGFSLLKDKDHEHILKKIENIADKIVLTEINNERHTDLVSLESEFKKFSKKEIYPIKNREEAVEKTISLAEEGDMILWCGSLYLIKDIRKIILDKLSK</sequence>
<dbReference type="PANTHER" id="PTHR11136:SF0">
    <property type="entry name" value="DIHYDROFOLATE SYNTHETASE-RELATED"/>
    <property type="match status" value="1"/>
</dbReference>
<keyword evidence="14" id="KW-1185">Reference proteome</keyword>
<dbReference type="InterPro" id="IPR004101">
    <property type="entry name" value="Mur_ligase_C"/>
</dbReference>
<proteinExistence type="inferred from homology"/>
<protein>
    <recommendedName>
        <fullName evidence="2">tetrahydrofolate synthase</fullName>
        <ecNumber evidence="2">6.3.2.17</ecNumber>
    </recommendedName>
    <alternativeName>
        <fullName evidence="8">Tetrahydrofolylpolyglutamate synthase</fullName>
    </alternativeName>
</protein>
<evidence type="ECO:0000256" key="2">
    <source>
        <dbReference type="ARBA" id="ARBA00013025"/>
    </source>
</evidence>
<comment type="catalytic activity">
    <reaction evidence="9">
        <text>(6S)-5,6,7,8-tetrahydrofolyl-(gamma-L-Glu)(n) + L-glutamate + ATP = (6S)-5,6,7,8-tetrahydrofolyl-(gamma-L-Glu)(n+1) + ADP + phosphate + H(+)</text>
        <dbReference type="Rhea" id="RHEA:10580"/>
        <dbReference type="Rhea" id="RHEA-COMP:14738"/>
        <dbReference type="Rhea" id="RHEA-COMP:14740"/>
        <dbReference type="ChEBI" id="CHEBI:15378"/>
        <dbReference type="ChEBI" id="CHEBI:29985"/>
        <dbReference type="ChEBI" id="CHEBI:30616"/>
        <dbReference type="ChEBI" id="CHEBI:43474"/>
        <dbReference type="ChEBI" id="CHEBI:141005"/>
        <dbReference type="ChEBI" id="CHEBI:456216"/>
        <dbReference type="EC" id="6.3.2.17"/>
    </reaction>
</comment>
<keyword evidence="4" id="KW-0479">Metal-binding</keyword>
<feature type="domain" description="Mur ligase C-terminal" evidence="11">
    <location>
        <begin position="290"/>
        <end position="409"/>
    </location>
</feature>
<accession>A0ABS2MI07</accession>
<comment type="similarity">
    <text evidence="1 10">Belongs to the folylpolyglutamate synthase family.</text>
</comment>
<dbReference type="GO" id="GO:0004326">
    <property type="term" value="F:tetrahydrofolylpolyglutamate synthase activity"/>
    <property type="evidence" value="ECO:0007669"/>
    <property type="project" value="UniProtKB-EC"/>
</dbReference>
<evidence type="ECO:0000313" key="14">
    <source>
        <dbReference type="Proteomes" id="UP000720595"/>
    </source>
</evidence>
<evidence type="ECO:0000256" key="10">
    <source>
        <dbReference type="PIRNR" id="PIRNR001563"/>
    </source>
</evidence>
<evidence type="ECO:0000256" key="5">
    <source>
        <dbReference type="ARBA" id="ARBA00022741"/>
    </source>
</evidence>
<keyword evidence="6 10" id="KW-0067">ATP-binding</keyword>
<gene>
    <name evidence="13" type="ORF">JOD41_000375</name>
</gene>
<dbReference type="InterPro" id="IPR001645">
    <property type="entry name" value="Folylpolyglutamate_synth"/>
</dbReference>